<dbReference type="AlphaFoldDB" id="A0A8B6FQD0"/>
<evidence type="ECO:0000256" key="1">
    <source>
        <dbReference type="SAM" id="MobiDB-lite"/>
    </source>
</evidence>
<reference evidence="2" key="1">
    <citation type="submission" date="2018-11" db="EMBL/GenBank/DDBJ databases">
        <authorList>
            <person name="Alioto T."/>
            <person name="Alioto T."/>
        </authorList>
    </citation>
    <scope>NUCLEOTIDE SEQUENCE</scope>
</reference>
<feature type="region of interest" description="Disordered" evidence="1">
    <location>
        <begin position="121"/>
        <end position="156"/>
    </location>
</feature>
<proteinExistence type="predicted"/>
<feature type="compositionally biased region" description="Polar residues" evidence="1">
    <location>
        <begin position="147"/>
        <end position="156"/>
    </location>
</feature>
<feature type="region of interest" description="Disordered" evidence="1">
    <location>
        <begin position="58"/>
        <end position="79"/>
    </location>
</feature>
<evidence type="ECO:0000313" key="3">
    <source>
        <dbReference type="Proteomes" id="UP000596742"/>
    </source>
</evidence>
<dbReference type="EMBL" id="UYJE01007248">
    <property type="protein sequence ID" value="VDI52990.1"/>
    <property type="molecule type" value="Genomic_DNA"/>
</dbReference>
<feature type="region of interest" description="Disordered" evidence="1">
    <location>
        <begin position="1"/>
        <end position="23"/>
    </location>
</feature>
<feature type="compositionally biased region" description="Low complexity" evidence="1">
    <location>
        <begin position="131"/>
        <end position="141"/>
    </location>
</feature>
<protein>
    <submittedName>
        <fullName evidence="2">Uncharacterized protein</fullName>
    </submittedName>
</protein>
<organism evidence="2 3">
    <name type="scientific">Mytilus galloprovincialis</name>
    <name type="common">Mediterranean mussel</name>
    <dbReference type="NCBI Taxonomy" id="29158"/>
    <lineage>
        <taxon>Eukaryota</taxon>
        <taxon>Metazoa</taxon>
        <taxon>Spiralia</taxon>
        <taxon>Lophotrochozoa</taxon>
        <taxon>Mollusca</taxon>
        <taxon>Bivalvia</taxon>
        <taxon>Autobranchia</taxon>
        <taxon>Pteriomorphia</taxon>
        <taxon>Mytilida</taxon>
        <taxon>Mytiloidea</taxon>
        <taxon>Mytilidae</taxon>
        <taxon>Mytilinae</taxon>
        <taxon>Mytilus</taxon>
    </lineage>
</organism>
<accession>A0A8B6FQD0</accession>
<gene>
    <name evidence="2" type="ORF">MGAL_10B050547</name>
</gene>
<evidence type="ECO:0000313" key="2">
    <source>
        <dbReference type="EMBL" id="VDI52990.1"/>
    </source>
</evidence>
<keyword evidence="3" id="KW-1185">Reference proteome</keyword>
<sequence length="156" mass="17758">MALQTSSPRRHSNANQGVAVGNDIDISTNRNDVYSSIDSRRQMLDKQQVNFKIAGKVKGGNKSDCENVNQRQHRNRKHDSTKLNYIEIAFDTITNKRQFRIHGADNRTPYADIDFTAKADPMISSDESEDSSSLNENNENDFVSLEDVQQWNIHSE</sequence>
<dbReference type="Proteomes" id="UP000596742">
    <property type="component" value="Unassembled WGS sequence"/>
</dbReference>
<comment type="caution">
    <text evidence="2">The sequence shown here is derived from an EMBL/GenBank/DDBJ whole genome shotgun (WGS) entry which is preliminary data.</text>
</comment>
<name>A0A8B6FQD0_MYTGA</name>
<dbReference type="OrthoDB" id="6135318at2759"/>